<gene>
    <name evidence="1" type="ORF">PIB30_086663</name>
</gene>
<dbReference type="EMBL" id="JASCZI010031701">
    <property type="protein sequence ID" value="MED6127283.1"/>
    <property type="molecule type" value="Genomic_DNA"/>
</dbReference>
<accession>A0ABU6RUH3</accession>
<dbReference type="Proteomes" id="UP001341840">
    <property type="component" value="Unassembled WGS sequence"/>
</dbReference>
<organism evidence="1 2">
    <name type="scientific">Stylosanthes scabra</name>
    <dbReference type="NCBI Taxonomy" id="79078"/>
    <lineage>
        <taxon>Eukaryota</taxon>
        <taxon>Viridiplantae</taxon>
        <taxon>Streptophyta</taxon>
        <taxon>Embryophyta</taxon>
        <taxon>Tracheophyta</taxon>
        <taxon>Spermatophyta</taxon>
        <taxon>Magnoliopsida</taxon>
        <taxon>eudicotyledons</taxon>
        <taxon>Gunneridae</taxon>
        <taxon>Pentapetalae</taxon>
        <taxon>rosids</taxon>
        <taxon>fabids</taxon>
        <taxon>Fabales</taxon>
        <taxon>Fabaceae</taxon>
        <taxon>Papilionoideae</taxon>
        <taxon>50 kb inversion clade</taxon>
        <taxon>dalbergioids sensu lato</taxon>
        <taxon>Dalbergieae</taxon>
        <taxon>Pterocarpus clade</taxon>
        <taxon>Stylosanthes</taxon>
    </lineage>
</organism>
<proteinExistence type="predicted"/>
<evidence type="ECO:0000313" key="2">
    <source>
        <dbReference type="Proteomes" id="UP001341840"/>
    </source>
</evidence>
<keyword evidence="2" id="KW-1185">Reference proteome</keyword>
<evidence type="ECO:0000313" key="1">
    <source>
        <dbReference type="EMBL" id="MED6127283.1"/>
    </source>
</evidence>
<protein>
    <submittedName>
        <fullName evidence="1">Uncharacterized protein</fullName>
    </submittedName>
</protein>
<name>A0ABU6RUH3_9FABA</name>
<reference evidence="1 2" key="1">
    <citation type="journal article" date="2023" name="Plants (Basel)">
        <title>Bridging the Gap: Combining Genomics and Transcriptomics Approaches to Understand Stylosanthes scabra, an Orphan Legume from the Brazilian Caatinga.</title>
        <authorList>
            <person name="Ferreira-Neto J.R.C."/>
            <person name="da Silva M.D."/>
            <person name="Binneck E."/>
            <person name="de Melo N.F."/>
            <person name="da Silva R.H."/>
            <person name="de Melo A.L.T.M."/>
            <person name="Pandolfi V."/>
            <person name="Bustamante F.O."/>
            <person name="Brasileiro-Vidal A.C."/>
            <person name="Benko-Iseppon A.M."/>
        </authorList>
    </citation>
    <scope>NUCLEOTIDE SEQUENCE [LARGE SCALE GENOMIC DNA]</scope>
    <source>
        <tissue evidence="1">Leaves</tissue>
    </source>
</reference>
<comment type="caution">
    <text evidence="1">The sequence shown here is derived from an EMBL/GenBank/DDBJ whole genome shotgun (WGS) entry which is preliminary data.</text>
</comment>
<sequence>MARRTSRVSIELGVQALYPYWKSIIGDSHSVFVETFQVQVQAWKVAKHVYVAEESSVCNVAISAERIRGAVSHIGVL</sequence>